<protein>
    <submittedName>
        <fullName evidence="1">HDC07105</fullName>
    </submittedName>
</protein>
<name>Q6IG71_DROME</name>
<dbReference type="AlphaFoldDB" id="Q6IG71"/>
<proteinExistence type="predicted"/>
<dbReference type="EMBL" id="BK003895">
    <property type="protein sequence ID" value="DAA02593.1"/>
    <property type="molecule type" value="Genomic_DNA"/>
</dbReference>
<evidence type="ECO:0000313" key="1">
    <source>
        <dbReference type="EMBL" id="DAA02593.1"/>
    </source>
</evidence>
<organism evidence="1">
    <name type="scientific">Drosophila melanogaster</name>
    <name type="common">Fruit fly</name>
    <dbReference type="NCBI Taxonomy" id="7227"/>
    <lineage>
        <taxon>Eukaryota</taxon>
        <taxon>Metazoa</taxon>
        <taxon>Ecdysozoa</taxon>
        <taxon>Arthropoda</taxon>
        <taxon>Hexapoda</taxon>
        <taxon>Insecta</taxon>
        <taxon>Pterygota</taxon>
        <taxon>Neoptera</taxon>
        <taxon>Endopterygota</taxon>
        <taxon>Diptera</taxon>
        <taxon>Brachycera</taxon>
        <taxon>Muscomorpha</taxon>
        <taxon>Ephydroidea</taxon>
        <taxon>Drosophilidae</taxon>
        <taxon>Drosophila</taxon>
        <taxon>Sophophora</taxon>
    </lineage>
</organism>
<reference evidence="1" key="1">
    <citation type="journal article" date="2003" name="Genome Biol.">
        <title>An integrated gene annotation and transcriptional profiling approach towards the full gene content of the Drosophila genome.</title>
        <authorList>
            <person name="Hild M."/>
            <person name="Beckmann B."/>
            <person name="Haas S.A."/>
            <person name="Koch B."/>
            <person name="Solovyev V."/>
            <person name="Busold C."/>
            <person name="Fellenberg K."/>
            <person name="Boutros M."/>
            <person name="Vingron M."/>
            <person name="Sauer F."/>
            <person name="Hoheisel J.D."/>
            <person name="Paro R."/>
        </authorList>
    </citation>
    <scope>NUCLEOTIDE SEQUENCE</scope>
</reference>
<gene>
    <name evidence="1" type="ORF">HDC07105</name>
</gene>
<accession>Q6IG71</accession>
<sequence>MNRSETQTLASSLTMTTWTTSRGRNSLTAPSICCICFISWHLALGYRHGPSAPPSTQVLVPAALELGINRIIQSHSHSRSHIHIHIAIIATCHGLCLRPRLSRHQLGLGLFKHLRRRQGTVITLTWHILAGGPSIRHPFSILVLWLQSSTFMLHPRVEHQVCCSNRWLMQILAGIADCEMLLADIQYFAFFSAFKANFNFVGTGTVTRFKRRAAGEIQTQSQIGCSINAADWQSSTPLPHRSSGGIPIPGGAVRLGLLYKVGACVGSVRAARSATAAQPDQEWPHQWVVPGLGGTFDGHKCVIHIPDARSSIPVPISGNQLCQSLMNGFNLESRFLELATLWP</sequence>